<evidence type="ECO:0000313" key="2">
    <source>
        <dbReference type="EMBL" id="MFC3301190.1"/>
    </source>
</evidence>
<sequence>MKSLLTIASAAAVALTFNAAQAQEMRDAPNPWLDCGIGAMIFPDDNLEVGAGISNIIWDLGTTAVISAASSPDTCAGTSNVAMAVFIERTYPTLEAELAKGYGDNIAALATMVGAEDEAAFTAALRAEMGAVLASEEKSQALYFAALEAAKS</sequence>
<dbReference type="Pfam" id="PF11220">
    <property type="entry name" value="DUF3015"/>
    <property type="match status" value="1"/>
</dbReference>
<dbReference type="EMBL" id="JBHRVA010000001">
    <property type="protein sequence ID" value="MFC3301190.1"/>
    <property type="molecule type" value="Genomic_DNA"/>
</dbReference>
<proteinExistence type="predicted"/>
<accession>A0ABV7M785</accession>
<dbReference type="Proteomes" id="UP001595607">
    <property type="component" value="Unassembled WGS sequence"/>
</dbReference>
<feature type="chain" id="PRO_5046398406" evidence="1">
    <location>
        <begin position="23"/>
        <end position="152"/>
    </location>
</feature>
<evidence type="ECO:0000313" key="3">
    <source>
        <dbReference type="Proteomes" id="UP001595607"/>
    </source>
</evidence>
<evidence type="ECO:0000256" key="1">
    <source>
        <dbReference type="SAM" id="SignalP"/>
    </source>
</evidence>
<keyword evidence="3" id="KW-1185">Reference proteome</keyword>
<organism evidence="2 3">
    <name type="scientific">Parvularcula lutaonensis</name>
    <dbReference type="NCBI Taxonomy" id="491923"/>
    <lineage>
        <taxon>Bacteria</taxon>
        <taxon>Pseudomonadati</taxon>
        <taxon>Pseudomonadota</taxon>
        <taxon>Alphaproteobacteria</taxon>
        <taxon>Parvularculales</taxon>
        <taxon>Parvularculaceae</taxon>
        <taxon>Parvularcula</taxon>
    </lineage>
</organism>
<keyword evidence="1" id="KW-0732">Signal</keyword>
<name>A0ABV7M785_9PROT</name>
<dbReference type="InterPro" id="IPR021383">
    <property type="entry name" value="DUF3015"/>
</dbReference>
<protein>
    <submittedName>
        <fullName evidence="2">DUF3015 family protein</fullName>
    </submittedName>
</protein>
<reference evidence="3" key="1">
    <citation type="journal article" date="2019" name="Int. J. Syst. Evol. Microbiol.">
        <title>The Global Catalogue of Microorganisms (GCM) 10K type strain sequencing project: providing services to taxonomists for standard genome sequencing and annotation.</title>
        <authorList>
            <consortium name="The Broad Institute Genomics Platform"/>
            <consortium name="The Broad Institute Genome Sequencing Center for Infectious Disease"/>
            <person name="Wu L."/>
            <person name="Ma J."/>
        </authorList>
    </citation>
    <scope>NUCLEOTIDE SEQUENCE [LARGE SCALE GENOMIC DNA]</scope>
    <source>
        <strain evidence="3">KCTC 22245</strain>
    </source>
</reference>
<feature type="signal peptide" evidence="1">
    <location>
        <begin position="1"/>
        <end position="22"/>
    </location>
</feature>
<dbReference type="RefSeq" id="WP_229786263.1">
    <property type="nucleotide sequence ID" value="NZ_BMXU01000004.1"/>
</dbReference>
<gene>
    <name evidence="2" type="ORF">ACFONP_00410</name>
</gene>
<comment type="caution">
    <text evidence="2">The sequence shown here is derived from an EMBL/GenBank/DDBJ whole genome shotgun (WGS) entry which is preliminary data.</text>
</comment>